<dbReference type="Pfam" id="PF00905">
    <property type="entry name" value="Transpeptidase"/>
    <property type="match status" value="1"/>
</dbReference>
<organism evidence="14 15">
    <name type="scientific">Aeromicrobium fastidiosum</name>
    <dbReference type="NCBI Taxonomy" id="52699"/>
    <lineage>
        <taxon>Bacteria</taxon>
        <taxon>Bacillati</taxon>
        <taxon>Actinomycetota</taxon>
        <taxon>Actinomycetes</taxon>
        <taxon>Propionibacteriales</taxon>
        <taxon>Nocardioidaceae</taxon>
        <taxon>Aeromicrobium</taxon>
    </lineage>
</organism>
<dbReference type="EMBL" id="SDPP02000003">
    <property type="protein sequence ID" value="KAA1376616.1"/>
    <property type="molecule type" value="Genomic_DNA"/>
</dbReference>
<dbReference type="GO" id="GO:0046677">
    <property type="term" value="P:response to antibiotic"/>
    <property type="evidence" value="ECO:0007669"/>
    <property type="project" value="UniProtKB-UniRule"/>
</dbReference>
<dbReference type="InterPro" id="IPR050515">
    <property type="entry name" value="Beta-lactam/transpept"/>
</dbReference>
<evidence type="ECO:0000259" key="13">
    <source>
        <dbReference type="Pfam" id="PF05223"/>
    </source>
</evidence>
<dbReference type="InterPro" id="IPR012338">
    <property type="entry name" value="Beta-lactam/transpept-like"/>
</dbReference>
<evidence type="ECO:0000313" key="14">
    <source>
        <dbReference type="EMBL" id="KAA1376616.1"/>
    </source>
</evidence>
<protein>
    <recommendedName>
        <fullName evidence="4 9">Beta-lactamase</fullName>
        <ecNumber evidence="4 9">3.5.2.6</ecNumber>
    </recommendedName>
</protein>
<comment type="subcellular location">
    <subcellularLocation>
        <location evidence="1">Membrane</location>
    </subcellularLocation>
</comment>
<feature type="domain" description="NTF2-like N-terminal transpeptidase" evidence="13">
    <location>
        <begin position="51"/>
        <end position="127"/>
    </location>
</feature>
<dbReference type="AlphaFoldDB" id="A0A641ALR8"/>
<sequence>MMCVLALTAAVLAACSSGRPDARDAADELAAGLTRQDVSKVPFVAGGREPQADLERIVKSMDGAKPKVSVEDVSEDDDTATATLRSTWTLSDDDWTYSTPVTLSYVGETWQVRWSAAVVAPDLAADDRLRLRTTLADRGDILGAGDTPIVTERDVRRVGIDKTKVDAAQVDASARALAQLVDIDADAYAKRVTQAGAQAFVLALVVRADGGGAPSQEQLAGVPGAVQLAGSLPLAPTRTFGQPMLGVVGEATAEIVQKSKGAVQSGDMVGLSGLALRYDRQLRGTPAVTVEAVPSAAGAEPRELFAGKAVAGKPLRTTIDVDLQASADDILADVGPASAIVAIRPSTGAVVALSSGPGGDGSDTAAGGRFPPGSTFKLVTALTLLRSGLTPSTDVPCTPSITVDGRTFTNYSDYPGSAIGDIPLRSAIANSCNTAMIAERDKAPQADLADAAAALGLGPDLDLGYPAFLGSVPTEAEGTERAASMIGQGRIEASPLAMAVVAASIAKGERVTPTLLADTPTTAAAAAKKPLSPQEASQLQELFRGVVTDGSGRFLSDVPGGPVSAKTGTAEFGTDTPPRTHAWMIATQGDLAVAVFVAEGESGSQTAGPLLETFLRSAAS</sequence>
<dbReference type="GO" id="GO:0008800">
    <property type="term" value="F:beta-lactamase activity"/>
    <property type="evidence" value="ECO:0007669"/>
    <property type="project" value="UniProtKB-UniRule"/>
</dbReference>
<dbReference type="PANTHER" id="PTHR30627:SF24">
    <property type="entry name" value="PENICILLIN-BINDING PROTEIN 4B"/>
    <property type="match status" value="1"/>
</dbReference>
<dbReference type="InterPro" id="IPR036138">
    <property type="entry name" value="PBP_dimer_sf"/>
</dbReference>
<dbReference type="InterPro" id="IPR005311">
    <property type="entry name" value="PBP_dimer"/>
</dbReference>
<evidence type="ECO:0000256" key="2">
    <source>
        <dbReference type="ARBA" id="ARBA00007171"/>
    </source>
</evidence>
<dbReference type="Gene3D" id="3.90.1310.10">
    <property type="entry name" value="Penicillin-binding protein 2a (Domain 2)"/>
    <property type="match status" value="1"/>
</dbReference>
<dbReference type="SUPFAM" id="SSF56601">
    <property type="entry name" value="beta-lactamase/transpeptidase-like"/>
    <property type="match status" value="1"/>
</dbReference>
<dbReference type="PANTHER" id="PTHR30627">
    <property type="entry name" value="PEPTIDOGLYCAN D,D-TRANSPEPTIDASE"/>
    <property type="match status" value="1"/>
</dbReference>
<evidence type="ECO:0000259" key="12">
    <source>
        <dbReference type="Pfam" id="PF03717"/>
    </source>
</evidence>
<accession>A0A641ALR8</accession>
<evidence type="ECO:0000256" key="1">
    <source>
        <dbReference type="ARBA" id="ARBA00004370"/>
    </source>
</evidence>
<feature type="domain" description="Penicillin-binding protein dimerisation" evidence="12">
    <location>
        <begin position="136"/>
        <end position="291"/>
    </location>
</feature>
<dbReference type="Gene3D" id="3.40.710.10">
    <property type="entry name" value="DD-peptidase/beta-lactamase superfamily"/>
    <property type="match status" value="1"/>
</dbReference>
<dbReference type="InterPro" id="IPR002137">
    <property type="entry name" value="Beta-lactam_class-D_AS"/>
</dbReference>
<comment type="catalytic activity">
    <reaction evidence="9">
        <text>a beta-lactam + H2O = a substituted beta-amino acid</text>
        <dbReference type="Rhea" id="RHEA:20401"/>
        <dbReference type="ChEBI" id="CHEBI:15377"/>
        <dbReference type="ChEBI" id="CHEBI:35627"/>
        <dbReference type="ChEBI" id="CHEBI:140347"/>
        <dbReference type="EC" id="3.5.2.6"/>
    </reaction>
</comment>
<dbReference type="GO" id="GO:0071972">
    <property type="term" value="F:peptidoglycan L,D-transpeptidase activity"/>
    <property type="evidence" value="ECO:0007669"/>
    <property type="project" value="TreeGrafter"/>
</dbReference>
<feature type="domain" description="Penicillin-binding protein transpeptidase" evidence="11">
    <location>
        <begin position="339"/>
        <end position="612"/>
    </location>
</feature>
<dbReference type="InterPro" id="IPR007887">
    <property type="entry name" value="MecA_N"/>
</dbReference>
<evidence type="ECO:0000259" key="11">
    <source>
        <dbReference type="Pfam" id="PF00905"/>
    </source>
</evidence>
<comment type="similarity">
    <text evidence="3 9">Belongs to the class-D beta-lactamase family.</text>
</comment>
<evidence type="ECO:0000256" key="5">
    <source>
        <dbReference type="ARBA" id="ARBA00022729"/>
    </source>
</evidence>
<evidence type="ECO:0000256" key="3">
    <source>
        <dbReference type="ARBA" id="ARBA00007898"/>
    </source>
</evidence>
<dbReference type="GO" id="GO:0008658">
    <property type="term" value="F:penicillin binding"/>
    <property type="evidence" value="ECO:0007669"/>
    <property type="project" value="InterPro"/>
</dbReference>
<dbReference type="GO" id="GO:0017001">
    <property type="term" value="P:antibiotic catabolic process"/>
    <property type="evidence" value="ECO:0007669"/>
    <property type="project" value="InterPro"/>
</dbReference>
<gene>
    <name evidence="14" type="ORF">ESP62_013450</name>
</gene>
<keyword evidence="6 9" id="KW-0378">Hydrolase</keyword>
<dbReference type="SUPFAM" id="SSF56519">
    <property type="entry name" value="Penicillin binding protein dimerisation domain"/>
    <property type="match status" value="1"/>
</dbReference>
<dbReference type="InterPro" id="IPR001460">
    <property type="entry name" value="PCN-bd_Tpept"/>
</dbReference>
<dbReference type="GO" id="GO:0005886">
    <property type="term" value="C:plasma membrane"/>
    <property type="evidence" value="ECO:0007669"/>
    <property type="project" value="TreeGrafter"/>
</dbReference>
<dbReference type="Proteomes" id="UP001515100">
    <property type="component" value="Unassembled WGS sequence"/>
</dbReference>
<dbReference type="Pfam" id="PF03717">
    <property type="entry name" value="PBP_dimer"/>
    <property type="match status" value="1"/>
</dbReference>
<evidence type="ECO:0000256" key="9">
    <source>
        <dbReference type="RuleBase" id="RU361140"/>
    </source>
</evidence>
<comment type="similarity">
    <text evidence="2">Belongs to the transpeptidase family.</text>
</comment>
<evidence type="ECO:0000313" key="15">
    <source>
        <dbReference type="Proteomes" id="UP001515100"/>
    </source>
</evidence>
<evidence type="ECO:0000256" key="4">
    <source>
        <dbReference type="ARBA" id="ARBA00012865"/>
    </source>
</evidence>
<dbReference type="Pfam" id="PF05223">
    <property type="entry name" value="MecA_N"/>
    <property type="match status" value="1"/>
</dbReference>
<keyword evidence="5" id="KW-0732">Signal</keyword>
<evidence type="ECO:0000256" key="7">
    <source>
        <dbReference type="ARBA" id="ARBA00023136"/>
    </source>
</evidence>
<feature type="region of interest" description="Disordered" evidence="10">
    <location>
        <begin position="554"/>
        <end position="576"/>
    </location>
</feature>
<evidence type="ECO:0000256" key="10">
    <source>
        <dbReference type="SAM" id="MobiDB-lite"/>
    </source>
</evidence>
<dbReference type="GO" id="GO:0071555">
    <property type="term" value="P:cell wall organization"/>
    <property type="evidence" value="ECO:0007669"/>
    <property type="project" value="TreeGrafter"/>
</dbReference>
<dbReference type="EC" id="3.5.2.6" evidence="4 9"/>
<keyword evidence="7" id="KW-0472">Membrane</keyword>
<keyword evidence="8 9" id="KW-0046">Antibiotic resistance</keyword>
<reference evidence="14" key="1">
    <citation type="submission" date="2019-09" db="EMBL/GenBank/DDBJ databases">
        <authorList>
            <person name="Li J."/>
        </authorList>
    </citation>
    <scope>NUCLEOTIDE SEQUENCE [LARGE SCALE GENOMIC DNA]</scope>
    <source>
        <strain evidence="14">NRBC 14897</strain>
    </source>
</reference>
<name>A0A641ALR8_9ACTN</name>
<evidence type="ECO:0000256" key="8">
    <source>
        <dbReference type="ARBA" id="ARBA00023251"/>
    </source>
</evidence>
<dbReference type="OrthoDB" id="5241017at2"/>
<evidence type="ECO:0000256" key="6">
    <source>
        <dbReference type="ARBA" id="ARBA00022801"/>
    </source>
</evidence>
<dbReference type="PROSITE" id="PS00337">
    <property type="entry name" value="BETA_LACTAMASE_D"/>
    <property type="match status" value="1"/>
</dbReference>
<keyword evidence="15" id="KW-1185">Reference proteome</keyword>
<proteinExistence type="inferred from homology"/>
<comment type="caution">
    <text evidence="14">The sequence shown here is derived from an EMBL/GenBank/DDBJ whole genome shotgun (WGS) entry which is preliminary data.</text>
</comment>